<evidence type="ECO:0000313" key="2">
    <source>
        <dbReference type="EMBL" id="MFB9578195.1"/>
    </source>
</evidence>
<dbReference type="RefSeq" id="WP_345517518.1">
    <property type="nucleotide sequence ID" value="NZ_BAAAXD010000045.1"/>
</dbReference>
<evidence type="ECO:0008006" key="4">
    <source>
        <dbReference type="Google" id="ProtNLM"/>
    </source>
</evidence>
<keyword evidence="3" id="KW-1185">Reference proteome</keyword>
<accession>A0ABV5RJZ8</accession>
<reference evidence="2 3" key="1">
    <citation type="submission" date="2024-09" db="EMBL/GenBank/DDBJ databases">
        <authorList>
            <person name="Sun Q."/>
            <person name="Mori K."/>
        </authorList>
    </citation>
    <scope>NUCLEOTIDE SEQUENCE [LARGE SCALE GENOMIC DNA]</scope>
    <source>
        <strain evidence="2 3">JCM 3331</strain>
    </source>
</reference>
<evidence type="ECO:0000256" key="1">
    <source>
        <dbReference type="SAM" id="SignalP"/>
    </source>
</evidence>
<name>A0ABV5RJZ8_9ACTN</name>
<organism evidence="2 3">
    <name type="scientific">Streptomyces yanii</name>
    <dbReference type="NCBI Taxonomy" id="78510"/>
    <lineage>
        <taxon>Bacteria</taxon>
        <taxon>Bacillati</taxon>
        <taxon>Actinomycetota</taxon>
        <taxon>Actinomycetes</taxon>
        <taxon>Kitasatosporales</taxon>
        <taxon>Streptomycetaceae</taxon>
        <taxon>Streptomyces</taxon>
    </lineage>
</organism>
<dbReference type="EMBL" id="JBHMCG010000165">
    <property type="protein sequence ID" value="MFB9578195.1"/>
    <property type="molecule type" value="Genomic_DNA"/>
</dbReference>
<evidence type="ECO:0000313" key="3">
    <source>
        <dbReference type="Proteomes" id="UP001589710"/>
    </source>
</evidence>
<dbReference type="Proteomes" id="UP001589710">
    <property type="component" value="Unassembled WGS sequence"/>
</dbReference>
<comment type="caution">
    <text evidence="2">The sequence shown here is derived from an EMBL/GenBank/DDBJ whole genome shotgun (WGS) entry which is preliminary data.</text>
</comment>
<feature type="chain" id="PRO_5045454963" description="Spore-associated protein A" evidence="1">
    <location>
        <begin position="35"/>
        <end position="160"/>
    </location>
</feature>
<gene>
    <name evidence="2" type="ORF">ACFFTL_39495</name>
</gene>
<proteinExistence type="predicted"/>
<feature type="signal peptide" evidence="1">
    <location>
        <begin position="1"/>
        <end position="34"/>
    </location>
</feature>
<keyword evidence="1" id="KW-0732">Signal</keyword>
<sequence>MHIPVRTDVRIHRSAVIASTIAALAALGAVPAHAASTEAAGTNTATAAGICGSGYTQIDSHAFLDSTTELGRVYLLYNASTKSNCVVTLHSSSTSGFALPTGAWLDVDGDGKEQAKAQGTYSSYAGPVRLAAGGRCVKWGGMIEAGVGAYTFTSPWEHCG</sequence>
<protein>
    <recommendedName>
        <fullName evidence="4">Spore-associated protein A</fullName>
    </recommendedName>
</protein>